<dbReference type="PROSITE" id="PS50109">
    <property type="entry name" value="HIS_KIN"/>
    <property type="match status" value="1"/>
</dbReference>
<keyword evidence="4 10" id="KW-0418">Kinase</keyword>
<keyword evidence="6" id="KW-0802">TPR repeat</keyword>
<evidence type="ECO:0000256" key="4">
    <source>
        <dbReference type="ARBA" id="ARBA00022777"/>
    </source>
</evidence>
<proteinExistence type="predicted"/>
<name>A0ABR7J9A0_9FLAO</name>
<evidence type="ECO:0000259" key="9">
    <source>
        <dbReference type="PROSITE" id="PS50109"/>
    </source>
</evidence>
<evidence type="ECO:0000256" key="7">
    <source>
        <dbReference type="SAM" id="Coils"/>
    </source>
</evidence>
<dbReference type="PANTHER" id="PTHR24421:SF10">
    <property type="entry name" value="NITRATE_NITRITE SENSOR PROTEIN NARQ"/>
    <property type="match status" value="1"/>
</dbReference>
<reference evidence="10 11" key="1">
    <citation type="submission" date="2020-08" db="EMBL/GenBank/DDBJ databases">
        <title>Description of novel Flavobacterium F-380 isolate.</title>
        <authorList>
            <person name="Saticioglu I.B."/>
            <person name="Duman M."/>
            <person name="Altun S."/>
        </authorList>
    </citation>
    <scope>NUCLEOTIDE SEQUENCE [LARGE SCALE GENOMIC DNA]</scope>
    <source>
        <strain evidence="10 11">F-380</strain>
    </source>
</reference>
<dbReference type="Gene3D" id="1.25.40.10">
    <property type="entry name" value="Tetratricopeptide repeat domain"/>
    <property type="match status" value="1"/>
</dbReference>
<dbReference type="SUPFAM" id="SSF48452">
    <property type="entry name" value="TPR-like"/>
    <property type="match status" value="2"/>
</dbReference>
<dbReference type="Pfam" id="PF02518">
    <property type="entry name" value="HATPase_c"/>
    <property type="match status" value="1"/>
</dbReference>
<dbReference type="InterPro" id="IPR003594">
    <property type="entry name" value="HATPase_dom"/>
</dbReference>
<dbReference type="RefSeq" id="WP_187010547.1">
    <property type="nucleotide sequence ID" value="NZ_JACRUI010000004.1"/>
</dbReference>
<dbReference type="InterPro" id="IPR050482">
    <property type="entry name" value="Sensor_HK_TwoCompSys"/>
</dbReference>
<evidence type="ECO:0000256" key="3">
    <source>
        <dbReference type="ARBA" id="ARBA00022679"/>
    </source>
</evidence>
<keyword evidence="8" id="KW-0812">Transmembrane</keyword>
<dbReference type="Proteomes" id="UP000629963">
    <property type="component" value="Unassembled WGS sequence"/>
</dbReference>
<dbReference type="InterPro" id="IPR036890">
    <property type="entry name" value="HATPase_C_sf"/>
</dbReference>
<evidence type="ECO:0000256" key="2">
    <source>
        <dbReference type="ARBA" id="ARBA00012438"/>
    </source>
</evidence>
<feature type="domain" description="Histidine kinase" evidence="9">
    <location>
        <begin position="477"/>
        <end position="562"/>
    </location>
</feature>
<keyword evidence="7" id="KW-0175">Coiled coil</keyword>
<dbReference type="EC" id="2.7.13.3" evidence="2"/>
<feature type="repeat" description="TPR" evidence="6">
    <location>
        <begin position="72"/>
        <end position="105"/>
    </location>
</feature>
<keyword evidence="8" id="KW-0472">Membrane</keyword>
<comment type="catalytic activity">
    <reaction evidence="1">
        <text>ATP + protein L-histidine = ADP + protein N-phospho-L-histidine.</text>
        <dbReference type="EC" id="2.7.13.3"/>
    </reaction>
</comment>
<dbReference type="SUPFAM" id="SSF55874">
    <property type="entry name" value="ATPase domain of HSP90 chaperone/DNA topoisomerase II/histidine kinase"/>
    <property type="match status" value="1"/>
</dbReference>
<dbReference type="CDD" id="cd16917">
    <property type="entry name" value="HATPase_UhpB-NarQ-NarX-like"/>
    <property type="match status" value="1"/>
</dbReference>
<evidence type="ECO:0000313" key="10">
    <source>
        <dbReference type="EMBL" id="MBC5842046.1"/>
    </source>
</evidence>
<gene>
    <name evidence="10" type="ORF">H8R23_11565</name>
</gene>
<comment type="caution">
    <text evidence="10">The sequence shown here is derived from an EMBL/GenBank/DDBJ whole genome shotgun (WGS) entry which is preliminary data.</text>
</comment>
<evidence type="ECO:0000256" key="1">
    <source>
        <dbReference type="ARBA" id="ARBA00000085"/>
    </source>
</evidence>
<dbReference type="InterPro" id="IPR005467">
    <property type="entry name" value="His_kinase_dom"/>
</dbReference>
<evidence type="ECO:0000313" key="11">
    <source>
        <dbReference type="Proteomes" id="UP000629963"/>
    </source>
</evidence>
<evidence type="ECO:0000256" key="6">
    <source>
        <dbReference type="PROSITE-ProRule" id="PRU00339"/>
    </source>
</evidence>
<evidence type="ECO:0000256" key="5">
    <source>
        <dbReference type="ARBA" id="ARBA00023012"/>
    </source>
</evidence>
<organism evidence="10 11">
    <name type="scientific">Flavobacterium kayseriense</name>
    <dbReference type="NCBI Taxonomy" id="2764714"/>
    <lineage>
        <taxon>Bacteria</taxon>
        <taxon>Pseudomonadati</taxon>
        <taxon>Bacteroidota</taxon>
        <taxon>Flavobacteriia</taxon>
        <taxon>Flavobacteriales</taxon>
        <taxon>Flavobacteriaceae</taxon>
        <taxon>Flavobacterium</taxon>
    </lineage>
</organism>
<dbReference type="PROSITE" id="PS50005">
    <property type="entry name" value="TPR"/>
    <property type="match status" value="1"/>
</dbReference>
<keyword evidence="3" id="KW-0808">Transferase</keyword>
<dbReference type="Gene3D" id="3.30.565.10">
    <property type="entry name" value="Histidine kinase-like ATPase, C-terminal domain"/>
    <property type="match status" value="1"/>
</dbReference>
<keyword evidence="8" id="KW-1133">Transmembrane helix</keyword>
<dbReference type="SMART" id="SM00028">
    <property type="entry name" value="TPR"/>
    <property type="match status" value="2"/>
</dbReference>
<feature type="transmembrane region" description="Helical" evidence="8">
    <location>
        <begin position="316"/>
        <end position="334"/>
    </location>
</feature>
<keyword evidence="11" id="KW-1185">Reference proteome</keyword>
<dbReference type="PANTHER" id="PTHR24421">
    <property type="entry name" value="NITRATE/NITRITE SENSOR PROTEIN NARX-RELATED"/>
    <property type="match status" value="1"/>
</dbReference>
<dbReference type="GO" id="GO:0016301">
    <property type="term" value="F:kinase activity"/>
    <property type="evidence" value="ECO:0007669"/>
    <property type="project" value="UniProtKB-KW"/>
</dbReference>
<sequence>MNCYRFQIFFLIILLSATRSHSQVKKLSKSEISNITDDATLLMRNEKYEKSLIKSRIALKHAIATEDDNLIAKAYNIIGANFDELSEYDKAFYYYKKGLVFAERTTNNQLKNWLYNNLGNIYCFDKKEYETGITYYQKSLEYSSKIRDSTEIVFTKLNITWAYFDIGKFDEGAPYLEFINKYHPKFGDSSTIVVLNMLNGMYNNNKNNNDKTIYYFENAIKLGKQYDEKSDLSYSHLEYSKFLFKIDEHKKAYQNLEAYNILNEELNYESKQKKVNVAGINLQIDEYKREIDNIETKYKSKEQLLVETQTKNKRSSVLIISALLLIIVLLYFYFEITNLKQKNNIKNIQSKIQQNIINASIDGQEMERKKIASFLHDNISALLSSAGLHLNVYSSINKIESEEIAKTKAILNDAHEKVRDLSHQLIPSLLVRFGLFYALNDLCEKNSNATILFGYESTVDAKTRYQEEFEMKIYFTIAELLNNIMKHSHANLGSLYLTENNGELSVTVTDNGIGFNAKDIHAVEGFGLNRTKARIMRFKGQFIVKSAPNEGTTVTIITPIRYKNN</sequence>
<dbReference type="InterPro" id="IPR011990">
    <property type="entry name" value="TPR-like_helical_dom_sf"/>
</dbReference>
<evidence type="ECO:0000256" key="8">
    <source>
        <dbReference type="SAM" id="Phobius"/>
    </source>
</evidence>
<accession>A0ABR7J9A0</accession>
<dbReference type="EMBL" id="JACRUJ010000004">
    <property type="protein sequence ID" value="MBC5842046.1"/>
    <property type="molecule type" value="Genomic_DNA"/>
</dbReference>
<feature type="coiled-coil region" evidence="7">
    <location>
        <begin position="277"/>
        <end position="311"/>
    </location>
</feature>
<dbReference type="InterPro" id="IPR019734">
    <property type="entry name" value="TPR_rpt"/>
</dbReference>
<keyword evidence="5" id="KW-0902">Two-component regulatory system</keyword>
<protein>
    <recommendedName>
        <fullName evidence="2">histidine kinase</fullName>
        <ecNumber evidence="2">2.7.13.3</ecNumber>
    </recommendedName>
</protein>